<dbReference type="GO" id="GO:0045197">
    <property type="term" value="P:establishment or maintenance of epithelial cell apical/basal polarity"/>
    <property type="evidence" value="ECO:0007669"/>
    <property type="project" value="TreeGrafter"/>
</dbReference>
<dbReference type="Pfam" id="PF00595">
    <property type="entry name" value="PDZ"/>
    <property type="match status" value="1"/>
</dbReference>
<dbReference type="InterPro" id="IPR001478">
    <property type="entry name" value="PDZ"/>
</dbReference>
<organism evidence="5 6">
    <name type="scientific">Seminavis robusta</name>
    <dbReference type="NCBI Taxonomy" id="568900"/>
    <lineage>
        <taxon>Eukaryota</taxon>
        <taxon>Sar</taxon>
        <taxon>Stramenopiles</taxon>
        <taxon>Ochrophyta</taxon>
        <taxon>Bacillariophyta</taxon>
        <taxon>Bacillariophyceae</taxon>
        <taxon>Bacillariophycidae</taxon>
        <taxon>Naviculales</taxon>
        <taxon>Naviculaceae</taxon>
        <taxon>Seminavis</taxon>
    </lineage>
</organism>
<dbReference type="PROSITE" id="PS50106">
    <property type="entry name" value="PDZ"/>
    <property type="match status" value="2"/>
</dbReference>
<dbReference type="SUPFAM" id="SSF50156">
    <property type="entry name" value="PDZ domain-like"/>
    <property type="match status" value="2"/>
</dbReference>
<accession>A0A9N8HPG3</accession>
<evidence type="ECO:0000256" key="3">
    <source>
        <dbReference type="SAM" id="MobiDB-lite"/>
    </source>
</evidence>
<evidence type="ECO:0000313" key="6">
    <source>
        <dbReference type="Proteomes" id="UP001153069"/>
    </source>
</evidence>
<dbReference type="AlphaFoldDB" id="A0A9N8HPG3"/>
<keyword evidence="2" id="KW-0472">Membrane</keyword>
<dbReference type="PANTHER" id="PTHR23119">
    <property type="entry name" value="DISCS LARGE"/>
    <property type="match status" value="1"/>
</dbReference>
<dbReference type="GO" id="GO:0030054">
    <property type="term" value="C:cell junction"/>
    <property type="evidence" value="ECO:0007669"/>
    <property type="project" value="TreeGrafter"/>
</dbReference>
<feature type="region of interest" description="Disordered" evidence="3">
    <location>
        <begin position="97"/>
        <end position="131"/>
    </location>
</feature>
<feature type="compositionally biased region" description="Basic and acidic residues" evidence="3">
    <location>
        <begin position="26"/>
        <end position="39"/>
    </location>
</feature>
<dbReference type="GO" id="GO:0005886">
    <property type="term" value="C:plasma membrane"/>
    <property type="evidence" value="ECO:0007669"/>
    <property type="project" value="GOC"/>
</dbReference>
<evidence type="ECO:0000256" key="2">
    <source>
        <dbReference type="ARBA" id="ARBA00023136"/>
    </source>
</evidence>
<dbReference type="SMART" id="SM00228">
    <property type="entry name" value="PDZ"/>
    <property type="match status" value="2"/>
</dbReference>
<sequence length="566" mass="61602">MMSSTNASTPPHSIQNMEEGSYSESPDSRHSGCSFRDEMSGTFSEPVHVQAVDSFHDCSEYMDLDDSNIPTIRLSNFGAALEQDFQTVQNELAGVLSDDETADGGGSMDHRDLDNKNSNNNNALQVHPVVDSTGGIVVQELTSSSSANKPRQRQRLVSSDGVIAEFEVPSSSFNQPDDDSPHDDSQPNDSDLADEKIVAQAVEIDASFRSNGSFNMHDLELGDEEPLPYPGNRRASGLARAARNFLANATRSASSRSPFTPASAVGQHRRAELLSATVIKNAPTESVGLNLLRDEVVVYSINRDIVATDDDDDDDEENNNASKGSLLRHCPFQAGDKILSINNKRTQHMDSPEAARMLREATGYINIVCRNEGGDPCLIESMITKANRNQRSGMGLKSTGQRDLRVSSINENGLFAQSLLNVGDRILSINEVDVTEVDARVACDIIKDSPDRVTVVARTAHTTGVVVAEVSTRGLRRDSETSQQILTVVPEDQNDERRNEIEAVDDVWELTKQQREHVVMGLCLTLLIVAVMAGIFGRSSAEDEPALLSDPALEETGPFFNGTLEP</sequence>
<dbReference type="GO" id="GO:0019901">
    <property type="term" value="F:protein kinase binding"/>
    <property type="evidence" value="ECO:0007669"/>
    <property type="project" value="TreeGrafter"/>
</dbReference>
<feature type="region of interest" description="Disordered" evidence="3">
    <location>
        <begin position="169"/>
        <end position="190"/>
    </location>
</feature>
<proteinExistence type="predicted"/>
<dbReference type="InterPro" id="IPR050614">
    <property type="entry name" value="Synaptic_Scaffolding_LAP-MAGUK"/>
</dbReference>
<name>A0A9N8HPG3_9STRA</name>
<dbReference type="GO" id="GO:0043113">
    <property type="term" value="P:receptor clustering"/>
    <property type="evidence" value="ECO:0007669"/>
    <property type="project" value="TreeGrafter"/>
</dbReference>
<dbReference type="InterPro" id="IPR036034">
    <property type="entry name" value="PDZ_sf"/>
</dbReference>
<gene>
    <name evidence="5" type="ORF">SEMRO_900_G217870.1</name>
</gene>
<feature type="compositionally biased region" description="Polar residues" evidence="3">
    <location>
        <begin position="1"/>
        <end position="25"/>
    </location>
</feature>
<dbReference type="EMBL" id="CAICTM010000898">
    <property type="protein sequence ID" value="CAB9518023.1"/>
    <property type="molecule type" value="Genomic_DNA"/>
</dbReference>
<evidence type="ECO:0000259" key="4">
    <source>
        <dbReference type="PROSITE" id="PS50106"/>
    </source>
</evidence>
<dbReference type="GO" id="GO:0097120">
    <property type="term" value="P:receptor localization to synapse"/>
    <property type="evidence" value="ECO:0007669"/>
    <property type="project" value="TreeGrafter"/>
</dbReference>
<comment type="subcellular location">
    <subcellularLocation>
        <location evidence="1">Membrane</location>
    </subcellularLocation>
</comment>
<evidence type="ECO:0000256" key="1">
    <source>
        <dbReference type="ARBA" id="ARBA00004370"/>
    </source>
</evidence>
<feature type="domain" description="PDZ" evidence="4">
    <location>
        <begin position="275"/>
        <end position="373"/>
    </location>
</feature>
<evidence type="ECO:0000313" key="5">
    <source>
        <dbReference type="EMBL" id="CAB9518023.1"/>
    </source>
</evidence>
<reference evidence="5" key="1">
    <citation type="submission" date="2020-06" db="EMBL/GenBank/DDBJ databases">
        <authorList>
            <consortium name="Plant Systems Biology data submission"/>
        </authorList>
    </citation>
    <scope>NUCLEOTIDE SEQUENCE</scope>
    <source>
        <strain evidence="5">D6</strain>
    </source>
</reference>
<feature type="domain" description="PDZ" evidence="4">
    <location>
        <begin position="380"/>
        <end position="461"/>
    </location>
</feature>
<protein>
    <recommendedName>
        <fullName evidence="4">PDZ domain-containing protein</fullName>
    </recommendedName>
</protein>
<dbReference type="Proteomes" id="UP001153069">
    <property type="component" value="Unassembled WGS sequence"/>
</dbReference>
<dbReference type="GO" id="GO:0098609">
    <property type="term" value="P:cell-cell adhesion"/>
    <property type="evidence" value="ECO:0007669"/>
    <property type="project" value="TreeGrafter"/>
</dbReference>
<dbReference type="PANTHER" id="PTHR23119:SF51">
    <property type="entry name" value="DISKS LARGE 1 TUMOR SUPPRESSOR PROTEIN"/>
    <property type="match status" value="1"/>
</dbReference>
<dbReference type="Gene3D" id="2.30.42.10">
    <property type="match status" value="2"/>
</dbReference>
<dbReference type="CDD" id="cd00136">
    <property type="entry name" value="PDZ_canonical"/>
    <property type="match status" value="1"/>
</dbReference>
<comment type="caution">
    <text evidence="5">The sequence shown here is derived from an EMBL/GenBank/DDBJ whole genome shotgun (WGS) entry which is preliminary data.</text>
</comment>
<keyword evidence="6" id="KW-1185">Reference proteome</keyword>
<feature type="region of interest" description="Disordered" evidence="3">
    <location>
        <begin position="1"/>
        <end position="40"/>
    </location>
</feature>